<organism evidence="1 2">
    <name type="scientific">Artomyces pyxidatus</name>
    <dbReference type="NCBI Taxonomy" id="48021"/>
    <lineage>
        <taxon>Eukaryota</taxon>
        <taxon>Fungi</taxon>
        <taxon>Dikarya</taxon>
        <taxon>Basidiomycota</taxon>
        <taxon>Agaricomycotina</taxon>
        <taxon>Agaricomycetes</taxon>
        <taxon>Russulales</taxon>
        <taxon>Auriscalpiaceae</taxon>
        <taxon>Artomyces</taxon>
    </lineage>
</organism>
<accession>A0ACB8TGK5</accession>
<keyword evidence="2" id="KW-1185">Reference proteome</keyword>
<reference evidence="1" key="2">
    <citation type="journal article" date="2022" name="New Phytol.">
        <title>Evolutionary transition to the ectomycorrhizal habit in the genomes of a hyperdiverse lineage of mushroom-forming fungi.</title>
        <authorList>
            <person name="Looney B."/>
            <person name="Miyauchi S."/>
            <person name="Morin E."/>
            <person name="Drula E."/>
            <person name="Courty P.E."/>
            <person name="Kohler A."/>
            <person name="Kuo A."/>
            <person name="LaButti K."/>
            <person name="Pangilinan J."/>
            <person name="Lipzen A."/>
            <person name="Riley R."/>
            <person name="Andreopoulos W."/>
            <person name="He G."/>
            <person name="Johnson J."/>
            <person name="Nolan M."/>
            <person name="Tritt A."/>
            <person name="Barry K.W."/>
            <person name="Grigoriev I.V."/>
            <person name="Nagy L.G."/>
            <person name="Hibbett D."/>
            <person name="Henrissat B."/>
            <person name="Matheny P.B."/>
            <person name="Labbe J."/>
            <person name="Martin F.M."/>
        </authorList>
    </citation>
    <scope>NUCLEOTIDE SEQUENCE</scope>
    <source>
        <strain evidence="1">HHB10654</strain>
    </source>
</reference>
<name>A0ACB8TGK5_9AGAM</name>
<protein>
    <submittedName>
        <fullName evidence="1">Uncharacterized protein</fullName>
    </submittedName>
</protein>
<proteinExistence type="predicted"/>
<reference evidence="1" key="1">
    <citation type="submission" date="2021-03" db="EMBL/GenBank/DDBJ databases">
        <authorList>
            <consortium name="DOE Joint Genome Institute"/>
            <person name="Ahrendt S."/>
            <person name="Looney B.P."/>
            <person name="Miyauchi S."/>
            <person name="Morin E."/>
            <person name="Drula E."/>
            <person name="Courty P.E."/>
            <person name="Chicoki N."/>
            <person name="Fauchery L."/>
            <person name="Kohler A."/>
            <person name="Kuo A."/>
            <person name="Labutti K."/>
            <person name="Pangilinan J."/>
            <person name="Lipzen A."/>
            <person name="Riley R."/>
            <person name="Andreopoulos W."/>
            <person name="He G."/>
            <person name="Johnson J."/>
            <person name="Barry K.W."/>
            <person name="Grigoriev I.V."/>
            <person name="Nagy L."/>
            <person name="Hibbett D."/>
            <person name="Henrissat B."/>
            <person name="Matheny P.B."/>
            <person name="Labbe J."/>
            <person name="Martin F."/>
        </authorList>
    </citation>
    <scope>NUCLEOTIDE SEQUENCE</scope>
    <source>
        <strain evidence="1">HHB10654</strain>
    </source>
</reference>
<dbReference type="EMBL" id="MU277190">
    <property type="protein sequence ID" value="KAI0067520.1"/>
    <property type="molecule type" value="Genomic_DNA"/>
</dbReference>
<evidence type="ECO:0000313" key="1">
    <source>
        <dbReference type="EMBL" id="KAI0067520.1"/>
    </source>
</evidence>
<comment type="caution">
    <text evidence="1">The sequence shown here is derived from an EMBL/GenBank/DDBJ whole genome shotgun (WGS) entry which is preliminary data.</text>
</comment>
<dbReference type="Proteomes" id="UP000814140">
    <property type="component" value="Unassembled WGS sequence"/>
</dbReference>
<sequence>MTYISTPSSSQTFPIHPLTFLSVPHSHRIPRLGRHPMATLPKLRTLVPAHDTEPAHQLWLGVLSPDNGFLRSLIMLIMELEDWTLRESFTHLKRQRTNGRCPCTENILHLRSIVEAWLESRTRVAHNSPVPVFGQELPGSRKAWAEKEAQKLMLWYLENTSAFFVRTSLNPLPPVPAALPRGSASNPTHPFCPQFPGPLLVPDKATINPVTDFDGLWVMSEDSSGS</sequence>
<evidence type="ECO:0000313" key="2">
    <source>
        <dbReference type="Proteomes" id="UP000814140"/>
    </source>
</evidence>
<gene>
    <name evidence="1" type="ORF">BV25DRAFT_1115254</name>
</gene>